<sequence length="436" mass="43700">MSVLNDLAVKAGDGDVVAGVPARLVAAPASTEEAAALIAATRDLTVVIRGGGTKIHHGPPPRELDLIIDTRRLTGVVEHAAGDLISVVRAGTPMAELHNLPGQQLALDAPAAATAGGTVAANASGPRRLRYGTARDLLIGITVVRPDGRITRSGGKVVKNVAGYDLGKLYTGSQGTLGLITECVFRLHPVPLFTAFVRAVAPPTHAANVLAGQSAVSALEVNAAPGTEPEIAVLIEGTETGVRDRAAALARLLDGEVSTTPPPWWNTPPCPAGPDTLSLKTTSTLSGVPALISAAVDAGLTIRGSAGSGVLYAGAAFPAAVSPGAVSAAVSPGAVSAAVSPGAASAAVSPAATLPAPTPAPGAGPGSSDQVARVVDRLRVVAAAAGGHVVVLSAPDSVRERIDMWGPVPGIDLMRRVKDQFDPDHRFAPGRFVGGI</sequence>
<dbReference type="SUPFAM" id="SSF56176">
    <property type="entry name" value="FAD-binding/transporter-associated domain-like"/>
    <property type="match status" value="1"/>
</dbReference>
<comment type="caution">
    <text evidence="4">The sequence shown here is derived from an EMBL/GenBank/DDBJ whole genome shotgun (WGS) entry which is preliminary data.</text>
</comment>
<dbReference type="Pfam" id="PF01565">
    <property type="entry name" value="FAD_binding_4"/>
    <property type="match status" value="1"/>
</dbReference>
<name>A0ABV8J791_9ACTN</name>
<keyword evidence="1" id="KW-0285">Flavoprotein</keyword>
<organism evidence="4 5">
    <name type="scientific">Actinoplanes subglobosus</name>
    <dbReference type="NCBI Taxonomy" id="1547892"/>
    <lineage>
        <taxon>Bacteria</taxon>
        <taxon>Bacillati</taxon>
        <taxon>Actinomycetota</taxon>
        <taxon>Actinomycetes</taxon>
        <taxon>Micromonosporales</taxon>
        <taxon>Micromonosporaceae</taxon>
        <taxon>Actinoplanes</taxon>
    </lineage>
</organism>
<dbReference type="RefSeq" id="WP_378071776.1">
    <property type="nucleotide sequence ID" value="NZ_JBHSBL010000026.1"/>
</dbReference>
<dbReference type="InterPro" id="IPR016166">
    <property type="entry name" value="FAD-bd_PCMH"/>
</dbReference>
<dbReference type="SUPFAM" id="SSF55103">
    <property type="entry name" value="FAD-linked oxidases, C-terminal domain"/>
    <property type="match status" value="1"/>
</dbReference>
<protein>
    <submittedName>
        <fullName evidence="4">FAD-binding oxidoreductase</fullName>
    </submittedName>
</protein>
<proteinExistence type="predicted"/>
<gene>
    <name evidence="4" type="ORF">ACFO0C_38735</name>
</gene>
<accession>A0ABV8J791</accession>
<dbReference type="InterPro" id="IPR006094">
    <property type="entry name" value="Oxid_FAD_bind_N"/>
</dbReference>
<dbReference type="InterPro" id="IPR016169">
    <property type="entry name" value="FAD-bd_PCMH_sub2"/>
</dbReference>
<dbReference type="PROSITE" id="PS51387">
    <property type="entry name" value="FAD_PCMH"/>
    <property type="match status" value="1"/>
</dbReference>
<feature type="domain" description="FAD-binding PCMH-type" evidence="3">
    <location>
        <begin position="17"/>
        <end position="190"/>
    </location>
</feature>
<dbReference type="InterPro" id="IPR016164">
    <property type="entry name" value="FAD-linked_Oxase-like_C"/>
</dbReference>
<dbReference type="Proteomes" id="UP001595867">
    <property type="component" value="Unassembled WGS sequence"/>
</dbReference>
<dbReference type="PANTHER" id="PTHR11748">
    <property type="entry name" value="D-LACTATE DEHYDROGENASE"/>
    <property type="match status" value="1"/>
</dbReference>
<keyword evidence="5" id="KW-1185">Reference proteome</keyword>
<dbReference type="InterPro" id="IPR036318">
    <property type="entry name" value="FAD-bd_PCMH-like_sf"/>
</dbReference>
<evidence type="ECO:0000259" key="3">
    <source>
        <dbReference type="PROSITE" id="PS51387"/>
    </source>
</evidence>
<keyword evidence="2" id="KW-0274">FAD</keyword>
<evidence type="ECO:0000313" key="5">
    <source>
        <dbReference type="Proteomes" id="UP001595867"/>
    </source>
</evidence>
<evidence type="ECO:0000256" key="2">
    <source>
        <dbReference type="ARBA" id="ARBA00022827"/>
    </source>
</evidence>
<evidence type="ECO:0000256" key="1">
    <source>
        <dbReference type="ARBA" id="ARBA00022630"/>
    </source>
</evidence>
<dbReference type="EMBL" id="JBHSBL010000026">
    <property type="protein sequence ID" value="MFC4070900.1"/>
    <property type="molecule type" value="Genomic_DNA"/>
</dbReference>
<reference evidence="5" key="1">
    <citation type="journal article" date="2019" name="Int. J. Syst. Evol. Microbiol.">
        <title>The Global Catalogue of Microorganisms (GCM) 10K type strain sequencing project: providing services to taxonomists for standard genome sequencing and annotation.</title>
        <authorList>
            <consortium name="The Broad Institute Genomics Platform"/>
            <consortium name="The Broad Institute Genome Sequencing Center for Infectious Disease"/>
            <person name="Wu L."/>
            <person name="Ma J."/>
        </authorList>
    </citation>
    <scope>NUCLEOTIDE SEQUENCE [LARGE SCALE GENOMIC DNA]</scope>
    <source>
        <strain evidence="5">TBRC 5832</strain>
    </source>
</reference>
<dbReference type="PANTHER" id="PTHR11748:SF103">
    <property type="entry name" value="GLYCOLATE OXIDASE SUBUNIT GLCE"/>
    <property type="match status" value="1"/>
</dbReference>
<dbReference type="Gene3D" id="3.30.465.10">
    <property type="match status" value="1"/>
</dbReference>
<evidence type="ECO:0000313" key="4">
    <source>
        <dbReference type="EMBL" id="MFC4070900.1"/>
    </source>
</evidence>